<comment type="caution">
    <text evidence="10">The sequence shown here is derived from an EMBL/GenBank/DDBJ whole genome shotgun (WGS) entry which is preliminary data.</text>
</comment>
<name>A0A1Z5TB60_HORWE</name>
<dbReference type="FunFam" id="3.30.1330.90:FF:000003">
    <property type="entry name" value="D-3-phosphoglycerate dehydrogenase"/>
    <property type="match status" value="1"/>
</dbReference>
<evidence type="ECO:0000256" key="7">
    <source>
        <dbReference type="SAM" id="MobiDB-lite"/>
    </source>
</evidence>
<evidence type="ECO:0000256" key="2">
    <source>
        <dbReference type="ARBA" id="ARBA00013143"/>
    </source>
</evidence>
<evidence type="ECO:0000256" key="1">
    <source>
        <dbReference type="ARBA" id="ARBA00005216"/>
    </source>
</evidence>
<dbReference type="STRING" id="1157616.A0A1Z5TB60"/>
<dbReference type="Gene3D" id="3.30.1330.90">
    <property type="entry name" value="D-3-phosphoglycerate dehydrogenase, domain 3"/>
    <property type="match status" value="1"/>
</dbReference>
<dbReference type="Gene3D" id="3.30.70.260">
    <property type="match status" value="1"/>
</dbReference>
<evidence type="ECO:0000259" key="9">
    <source>
        <dbReference type="Pfam" id="PF19304"/>
    </source>
</evidence>
<dbReference type="InterPro" id="IPR045865">
    <property type="entry name" value="ACT-like_dom_sf"/>
</dbReference>
<dbReference type="PANTHER" id="PTHR42938:SF22">
    <property type="entry name" value="D-3-PHOSPHOGLYCERATE DEHYDROGENASE"/>
    <property type="match status" value="1"/>
</dbReference>
<dbReference type="InterPro" id="IPR029753">
    <property type="entry name" value="D-isomer_DH_CS"/>
</dbReference>
<evidence type="ECO:0000313" key="11">
    <source>
        <dbReference type="Proteomes" id="UP000194280"/>
    </source>
</evidence>
<dbReference type="Pfam" id="PF19304">
    <property type="entry name" value="PGDH_inter"/>
    <property type="match status" value="1"/>
</dbReference>
<dbReference type="GO" id="GO:0046394">
    <property type="term" value="P:carboxylic acid biosynthetic process"/>
    <property type="evidence" value="ECO:0007669"/>
    <property type="project" value="UniProtKB-ARBA"/>
</dbReference>
<gene>
    <name evidence="10" type="ORF">BTJ68_06117</name>
</gene>
<protein>
    <recommendedName>
        <fullName evidence="3">D-3-phosphoglycerate dehydrogenase</fullName>
        <ecNumber evidence="2">1.1.1.95</ecNumber>
    </recommendedName>
</protein>
<proteinExistence type="predicted"/>
<reference evidence="10 11" key="1">
    <citation type="submission" date="2017-01" db="EMBL/GenBank/DDBJ databases">
        <title>The recent genome duplication of the halophilic yeast Hortaea werneckii: insights from long-read sequencing.</title>
        <authorList>
            <person name="Sinha S."/>
            <person name="Flibotte S."/>
            <person name="Neira M."/>
            <person name="Lenassi M."/>
            <person name="Gostincar C."/>
            <person name="Stajich J.E."/>
            <person name="Nislow C.E."/>
        </authorList>
    </citation>
    <scope>NUCLEOTIDE SEQUENCE [LARGE SCALE GENOMIC DNA]</scope>
    <source>
        <strain evidence="10 11">EXF-2000</strain>
    </source>
</reference>
<dbReference type="GO" id="GO:0051287">
    <property type="term" value="F:NAD binding"/>
    <property type="evidence" value="ECO:0007669"/>
    <property type="project" value="InterPro"/>
</dbReference>
<dbReference type="GO" id="GO:0004617">
    <property type="term" value="F:phosphoglycerate dehydrogenase activity"/>
    <property type="evidence" value="ECO:0007669"/>
    <property type="project" value="UniProtKB-EC"/>
</dbReference>
<dbReference type="OrthoDB" id="16820at2759"/>
<sequence>MNLLAYDPYANPSLAASANVELVPSMDELFSQTDFLTIHTPMIASTKGMIGISELKKMKSTACVLNVARGGIVEESALLSALESGVIAGAGIDVFTTEPPASWRFSTQAYVLSILSGQLPRSAVNAPIILPEEYRTLQPFVTLMEKMGTSRLRTNFEVTYEGTLASANTTKPLFAALIKGLLSPISSAESLNINIVNAEFVAKERGILVNESRSRDKLDQEGYSASVTLKARLDPRSPSAGRGKTDALTTTATSSARRQKVDEQIITGFVANNTPYIGRLGRFSTSFIPEGSMLICRNYDEPGKIGVVGGRLGKAGVNIRSMTVAPIETAEDVSLKKVDSAMQSNGGNTNGEHEALMILGVDRAVDEEVRRSLIGNDGVLEASLVML</sequence>
<organism evidence="10 11">
    <name type="scientific">Hortaea werneckii EXF-2000</name>
    <dbReference type="NCBI Taxonomy" id="1157616"/>
    <lineage>
        <taxon>Eukaryota</taxon>
        <taxon>Fungi</taxon>
        <taxon>Dikarya</taxon>
        <taxon>Ascomycota</taxon>
        <taxon>Pezizomycotina</taxon>
        <taxon>Dothideomycetes</taxon>
        <taxon>Dothideomycetidae</taxon>
        <taxon>Mycosphaerellales</taxon>
        <taxon>Teratosphaeriaceae</taxon>
        <taxon>Hortaea</taxon>
    </lineage>
</organism>
<dbReference type="AlphaFoldDB" id="A0A1Z5TB60"/>
<evidence type="ECO:0000313" key="10">
    <source>
        <dbReference type="EMBL" id="OTA33277.1"/>
    </source>
</evidence>
<keyword evidence="11" id="KW-1185">Reference proteome</keyword>
<dbReference type="Proteomes" id="UP000194280">
    <property type="component" value="Unassembled WGS sequence"/>
</dbReference>
<accession>A0A1Z5TB60</accession>
<dbReference type="InterPro" id="IPR036291">
    <property type="entry name" value="NAD(P)-bd_dom_sf"/>
</dbReference>
<evidence type="ECO:0000256" key="6">
    <source>
        <dbReference type="ARBA" id="ARBA00048731"/>
    </source>
</evidence>
<dbReference type="PROSITE" id="PS00671">
    <property type="entry name" value="D_2_HYDROXYACID_DH_3"/>
    <property type="match status" value="1"/>
</dbReference>
<comment type="catalytic activity">
    <reaction evidence="6">
        <text>(2R)-3-phosphoglycerate + NAD(+) = 3-phosphooxypyruvate + NADH + H(+)</text>
        <dbReference type="Rhea" id="RHEA:12641"/>
        <dbReference type="ChEBI" id="CHEBI:15378"/>
        <dbReference type="ChEBI" id="CHEBI:18110"/>
        <dbReference type="ChEBI" id="CHEBI:57540"/>
        <dbReference type="ChEBI" id="CHEBI:57945"/>
        <dbReference type="ChEBI" id="CHEBI:58272"/>
        <dbReference type="EC" id="1.1.1.95"/>
    </reaction>
</comment>
<dbReference type="InterPro" id="IPR045626">
    <property type="entry name" value="PGDH_ASB_dom"/>
</dbReference>
<dbReference type="Pfam" id="PF02826">
    <property type="entry name" value="2-Hacid_dh_C"/>
    <property type="match status" value="1"/>
</dbReference>
<dbReference type="SUPFAM" id="SSF51735">
    <property type="entry name" value="NAD(P)-binding Rossmann-fold domains"/>
    <property type="match status" value="1"/>
</dbReference>
<comment type="pathway">
    <text evidence="1">Amino-acid biosynthesis; L-serine biosynthesis; L-serine from 3-phospho-D-glycerate: step 1/3.</text>
</comment>
<feature type="region of interest" description="Disordered" evidence="7">
    <location>
        <begin position="230"/>
        <end position="257"/>
    </location>
</feature>
<dbReference type="SUPFAM" id="SSF55021">
    <property type="entry name" value="ACT-like"/>
    <property type="match status" value="1"/>
</dbReference>
<keyword evidence="5" id="KW-0560">Oxidoreductase</keyword>
<dbReference type="Gene3D" id="3.40.50.720">
    <property type="entry name" value="NAD(P)-binding Rossmann-like Domain"/>
    <property type="match status" value="1"/>
</dbReference>
<evidence type="ECO:0000256" key="5">
    <source>
        <dbReference type="ARBA" id="ARBA00023002"/>
    </source>
</evidence>
<dbReference type="EMBL" id="MUNK01000078">
    <property type="protein sequence ID" value="OTA33277.1"/>
    <property type="molecule type" value="Genomic_DNA"/>
</dbReference>
<dbReference type="InterPro" id="IPR006140">
    <property type="entry name" value="D-isomer_DH_NAD-bd"/>
</dbReference>
<evidence type="ECO:0000256" key="4">
    <source>
        <dbReference type="ARBA" id="ARBA00022605"/>
    </source>
</evidence>
<dbReference type="InParanoid" id="A0A1Z5TB60"/>
<evidence type="ECO:0000259" key="8">
    <source>
        <dbReference type="Pfam" id="PF02826"/>
    </source>
</evidence>
<feature type="domain" description="D-3-phosphoglycerate dehydrogenase ASB" evidence="9">
    <location>
        <begin position="137"/>
        <end position="231"/>
    </location>
</feature>
<dbReference type="EC" id="1.1.1.95" evidence="2"/>
<feature type="domain" description="D-isomer specific 2-hydroxyacid dehydrogenase NAD-binding" evidence="8">
    <location>
        <begin position="1"/>
        <end position="101"/>
    </location>
</feature>
<dbReference type="InterPro" id="IPR029009">
    <property type="entry name" value="ASB_dom_sf"/>
</dbReference>
<dbReference type="VEuPathDB" id="FungiDB:BTJ68_06117"/>
<evidence type="ECO:0000256" key="3">
    <source>
        <dbReference type="ARBA" id="ARBA00021582"/>
    </source>
</evidence>
<dbReference type="GO" id="GO:0008652">
    <property type="term" value="P:amino acid biosynthetic process"/>
    <property type="evidence" value="ECO:0007669"/>
    <property type="project" value="UniProtKB-KW"/>
</dbReference>
<dbReference type="CDD" id="cd04902">
    <property type="entry name" value="ACT_3PGDH-xct"/>
    <property type="match status" value="1"/>
</dbReference>
<keyword evidence="4" id="KW-0028">Amino-acid biosynthesis</keyword>
<dbReference type="PANTHER" id="PTHR42938">
    <property type="entry name" value="FORMATE DEHYDROGENASE 1"/>
    <property type="match status" value="1"/>
</dbReference>
<dbReference type="SUPFAM" id="SSF143548">
    <property type="entry name" value="Serine metabolism enzymes domain"/>
    <property type="match status" value="1"/>
</dbReference>